<dbReference type="InterPro" id="IPR015424">
    <property type="entry name" value="PyrdxlP-dep_Trfase"/>
</dbReference>
<gene>
    <name evidence="5" type="ORF">I9W95_01405</name>
</gene>
<dbReference type="PANTHER" id="PTHR42885:SF1">
    <property type="entry name" value="THREONINE-PHOSPHATE DECARBOXYLASE"/>
    <property type="match status" value="1"/>
</dbReference>
<dbReference type="RefSeq" id="WP_225671031.1">
    <property type="nucleotide sequence ID" value="NZ_JAEDAH010000006.1"/>
</dbReference>
<evidence type="ECO:0000256" key="2">
    <source>
        <dbReference type="ARBA" id="ARBA00022898"/>
    </source>
</evidence>
<keyword evidence="6" id="KW-1185">Reference proteome</keyword>
<evidence type="ECO:0000313" key="5">
    <source>
        <dbReference type="EMBL" id="MCA6062255.1"/>
    </source>
</evidence>
<reference evidence="5 6" key="1">
    <citation type="submission" date="2020-12" db="EMBL/GenBank/DDBJ databases">
        <title>Novel Thalassolituus-related marine hydrocarbonoclastic bacteria mediated algae-derived hydrocarbons mineralization in twilight zone of the northern South China Sea.</title>
        <authorList>
            <person name="Dong C."/>
        </authorList>
    </citation>
    <scope>NUCLEOTIDE SEQUENCE [LARGE SCALE GENOMIC DNA]</scope>
    <source>
        <strain evidence="5 6">IMCC1826</strain>
    </source>
</reference>
<dbReference type="CDD" id="cd00609">
    <property type="entry name" value="AAT_like"/>
    <property type="match status" value="1"/>
</dbReference>
<keyword evidence="3" id="KW-0808">Transferase</keyword>
<dbReference type="EC" id="2.6.1.-" evidence="3"/>
<evidence type="ECO:0000313" key="6">
    <source>
        <dbReference type="Proteomes" id="UP000714380"/>
    </source>
</evidence>
<dbReference type="Proteomes" id="UP000714380">
    <property type="component" value="Unassembled WGS sequence"/>
</dbReference>
<dbReference type="Gene3D" id="3.90.1150.10">
    <property type="entry name" value="Aspartate Aminotransferase, domain 1"/>
    <property type="match status" value="1"/>
</dbReference>
<comment type="caution">
    <text evidence="5">The sequence shown here is derived from an EMBL/GenBank/DDBJ whole genome shotgun (WGS) entry which is preliminary data.</text>
</comment>
<sequence length="364" mass="40185">MLLEPWQQAAHGSDLQRALSVYGGNADEWLDLSSAVSPYSWLVERAEQECDASRALFAADSWHHLPAQPAELDSAVRSYYGESGLLVAGSQQAIRTLPQCFAAAQVWLLQGSYGEHVCSWQQQGHATTEKTAAQIRQAFAQATSETVAQAGSESLPDILILVNPGNPGAEYFTQQELQQWAAQLAQKQGWLICDEAFMDASADLSLLAAERPENAIVLRSLGKFFGLAGIRAGFVFASESVLATLGSRIGPWVVNGMAMQLLPAVLRDADWQQQQRGRLQALRERMQTLCAHLPRVGDTPMFITLESSQVAAWQQQLAVQKIWTRLFAQQQRLRLGWPASEAGWQRLENALKNLAHDGKEQDFD</sequence>
<protein>
    <recommendedName>
        <fullName evidence="3">Aminotransferase</fullName>
        <ecNumber evidence="3">2.6.1.-</ecNumber>
    </recommendedName>
</protein>
<dbReference type="EMBL" id="JAEDAH010000006">
    <property type="protein sequence ID" value="MCA6062255.1"/>
    <property type="molecule type" value="Genomic_DNA"/>
</dbReference>
<dbReference type="PANTHER" id="PTHR42885">
    <property type="entry name" value="HISTIDINOL-PHOSPHATE AMINOTRANSFERASE-RELATED"/>
    <property type="match status" value="1"/>
</dbReference>
<dbReference type="Gene3D" id="3.40.640.10">
    <property type="entry name" value="Type I PLP-dependent aspartate aminotransferase-like (Major domain)"/>
    <property type="match status" value="1"/>
</dbReference>
<dbReference type="InterPro" id="IPR015422">
    <property type="entry name" value="PyrdxlP-dep_Trfase_small"/>
</dbReference>
<name>A0ABS7ZPH2_9GAMM</name>
<dbReference type="InterPro" id="IPR004839">
    <property type="entry name" value="Aminotransferase_I/II_large"/>
</dbReference>
<evidence type="ECO:0000256" key="1">
    <source>
        <dbReference type="ARBA" id="ARBA00001933"/>
    </source>
</evidence>
<dbReference type="PROSITE" id="PS00105">
    <property type="entry name" value="AA_TRANSFER_CLASS_1"/>
    <property type="match status" value="1"/>
</dbReference>
<accession>A0ABS7ZPH2</accession>
<evidence type="ECO:0000259" key="4">
    <source>
        <dbReference type="Pfam" id="PF00155"/>
    </source>
</evidence>
<dbReference type="Pfam" id="PF00155">
    <property type="entry name" value="Aminotran_1_2"/>
    <property type="match status" value="1"/>
</dbReference>
<dbReference type="SUPFAM" id="SSF53383">
    <property type="entry name" value="PLP-dependent transferases"/>
    <property type="match status" value="1"/>
</dbReference>
<proteinExistence type="inferred from homology"/>
<dbReference type="InterPro" id="IPR004838">
    <property type="entry name" value="NHTrfase_class1_PyrdxlP-BS"/>
</dbReference>
<comment type="cofactor">
    <cofactor evidence="1 3">
        <name>pyridoxal 5'-phosphate</name>
        <dbReference type="ChEBI" id="CHEBI:597326"/>
    </cofactor>
</comment>
<keyword evidence="2" id="KW-0663">Pyridoxal phosphate</keyword>
<comment type="similarity">
    <text evidence="3">Belongs to the class-I pyridoxal-phosphate-dependent aminotransferase family.</text>
</comment>
<keyword evidence="3 5" id="KW-0032">Aminotransferase</keyword>
<dbReference type="InterPro" id="IPR015421">
    <property type="entry name" value="PyrdxlP-dep_Trfase_major"/>
</dbReference>
<organism evidence="5 6">
    <name type="scientific">Thalassolituus marinus</name>
    <dbReference type="NCBI Taxonomy" id="671053"/>
    <lineage>
        <taxon>Bacteria</taxon>
        <taxon>Pseudomonadati</taxon>
        <taxon>Pseudomonadota</taxon>
        <taxon>Gammaproteobacteria</taxon>
        <taxon>Oceanospirillales</taxon>
        <taxon>Oceanospirillaceae</taxon>
        <taxon>Thalassolituus</taxon>
    </lineage>
</organism>
<dbReference type="GO" id="GO:0008483">
    <property type="term" value="F:transaminase activity"/>
    <property type="evidence" value="ECO:0007669"/>
    <property type="project" value="UniProtKB-KW"/>
</dbReference>
<feature type="domain" description="Aminotransferase class I/classII large" evidence="4">
    <location>
        <begin position="56"/>
        <end position="323"/>
    </location>
</feature>
<evidence type="ECO:0000256" key="3">
    <source>
        <dbReference type="RuleBase" id="RU000481"/>
    </source>
</evidence>